<name>C4G8T6_9FIRM</name>
<gene>
    <name evidence="6" type="ORF">GCWU000342_00383</name>
</gene>
<reference evidence="6" key="1">
    <citation type="submission" date="2009-04" db="EMBL/GenBank/DDBJ databases">
        <authorList>
            <person name="Weinstock G."/>
            <person name="Sodergren E."/>
            <person name="Clifton S."/>
            <person name="Fulton L."/>
            <person name="Fulton B."/>
            <person name="Courtney L."/>
            <person name="Fronick C."/>
            <person name="Harrison M."/>
            <person name="Strong C."/>
            <person name="Farmer C."/>
            <person name="Delahaunty K."/>
            <person name="Markovic C."/>
            <person name="Hall O."/>
            <person name="Minx P."/>
            <person name="Tomlinson C."/>
            <person name="Mitreva M."/>
            <person name="Nelson J."/>
            <person name="Hou S."/>
            <person name="Wollam A."/>
            <person name="Pepin K.H."/>
            <person name="Johnson M."/>
            <person name="Bhonagiri V."/>
            <person name="Nash W.E."/>
            <person name="Warren W."/>
            <person name="Chinwalla A."/>
            <person name="Mardis E.R."/>
            <person name="Wilson R.K."/>
        </authorList>
    </citation>
    <scope>NUCLEOTIDE SEQUENCE [LARGE SCALE GENOMIC DNA]</scope>
    <source>
        <strain evidence="6">DSM 14600</strain>
    </source>
</reference>
<dbReference type="InterPro" id="IPR027417">
    <property type="entry name" value="P-loop_NTPase"/>
</dbReference>
<dbReference type="Gene3D" id="3.40.50.300">
    <property type="entry name" value="P-loop containing nucleotide triphosphate hydrolases"/>
    <property type="match status" value="1"/>
</dbReference>
<keyword evidence="4 6" id="KW-0067">ATP-binding</keyword>
<proteinExistence type="inferred from homology"/>
<comment type="similarity">
    <text evidence="1">Belongs to the ABC transporter superfamily.</text>
</comment>
<dbReference type="PANTHER" id="PTHR42711">
    <property type="entry name" value="ABC TRANSPORTER ATP-BINDING PROTEIN"/>
    <property type="match status" value="1"/>
</dbReference>
<evidence type="ECO:0000259" key="5">
    <source>
        <dbReference type="PROSITE" id="PS50893"/>
    </source>
</evidence>
<evidence type="ECO:0000256" key="1">
    <source>
        <dbReference type="ARBA" id="ARBA00005417"/>
    </source>
</evidence>
<dbReference type="HOGENOM" id="CLU_000604_1_2_9"/>
<sequence>MEAIVIAHDLEKKYRISRKQQRLDQSKSREKIALSGLSFTANQGEIYALLGPNGAGKTTSLRILSALIKADRGDCSINGSSVSKEPEAVRAQIGFLTSELKLEDYFTPNYLFDFFSELNHVPAKTRDERKNKLFERFGISRFAESKVADLSTGMKQKVSIAISLVHDPEIIIFDEPTNGLDVITARTVMDFLREEKARGKTIIISTHIFDLVEKLADRVGFIMKGRLVREGTLESLTREKSLEEVFFEIYLNEVGDET</sequence>
<evidence type="ECO:0000256" key="4">
    <source>
        <dbReference type="ARBA" id="ARBA00022840"/>
    </source>
</evidence>
<keyword evidence="7" id="KW-1185">Reference proteome</keyword>
<keyword evidence="3" id="KW-0547">Nucleotide-binding</keyword>
<protein>
    <submittedName>
        <fullName evidence="6">ABC transporter, ATP-binding protein</fullName>
    </submittedName>
</protein>
<dbReference type="AlphaFoldDB" id="C4G8T6"/>
<dbReference type="InterPro" id="IPR003593">
    <property type="entry name" value="AAA+_ATPase"/>
</dbReference>
<dbReference type="PROSITE" id="PS50893">
    <property type="entry name" value="ABC_TRANSPORTER_2"/>
    <property type="match status" value="1"/>
</dbReference>
<keyword evidence="2" id="KW-0813">Transport</keyword>
<dbReference type="EMBL" id="ACIP02000001">
    <property type="protein sequence ID" value="EEP29033.1"/>
    <property type="molecule type" value="Genomic_DNA"/>
</dbReference>
<accession>C4G8T6</accession>
<feature type="domain" description="ABC transporter" evidence="5">
    <location>
        <begin position="18"/>
        <end position="249"/>
    </location>
</feature>
<dbReference type="STRING" id="626523.GCWU000342_00383"/>
<dbReference type="GO" id="GO:0016887">
    <property type="term" value="F:ATP hydrolysis activity"/>
    <property type="evidence" value="ECO:0007669"/>
    <property type="project" value="InterPro"/>
</dbReference>
<dbReference type="SUPFAM" id="SSF52540">
    <property type="entry name" value="P-loop containing nucleoside triphosphate hydrolases"/>
    <property type="match status" value="1"/>
</dbReference>
<dbReference type="RefSeq" id="WP_006905421.1">
    <property type="nucleotide sequence ID" value="NZ_GG665866.1"/>
</dbReference>
<dbReference type="SMART" id="SM00382">
    <property type="entry name" value="AAA"/>
    <property type="match status" value="1"/>
</dbReference>
<comment type="caution">
    <text evidence="6">The sequence shown here is derived from an EMBL/GenBank/DDBJ whole genome shotgun (WGS) entry which is preliminary data.</text>
</comment>
<evidence type="ECO:0000256" key="3">
    <source>
        <dbReference type="ARBA" id="ARBA00022741"/>
    </source>
</evidence>
<dbReference type="InterPro" id="IPR050763">
    <property type="entry name" value="ABC_transporter_ATP-binding"/>
</dbReference>
<dbReference type="GO" id="GO:0005524">
    <property type="term" value="F:ATP binding"/>
    <property type="evidence" value="ECO:0007669"/>
    <property type="project" value="UniProtKB-KW"/>
</dbReference>
<dbReference type="PANTHER" id="PTHR42711:SF5">
    <property type="entry name" value="ABC TRANSPORTER ATP-BINDING PROTEIN NATA"/>
    <property type="match status" value="1"/>
</dbReference>
<dbReference type="InterPro" id="IPR003439">
    <property type="entry name" value="ABC_transporter-like_ATP-bd"/>
</dbReference>
<evidence type="ECO:0000313" key="6">
    <source>
        <dbReference type="EMBL" id="EEP29033.1"/>
    </source>
</evidence>
<evidence type="ECO:0000313" key="7">
    <source>
        <dbReference type="Proteomes" id="UP000003494"/>
    </source>
</evidence>
<dbReference type="Proteomes" id="UP000003494">
    <property type="component" value="Unassembled WGS sequence"/>
</dbReference>
<organism evidence="6 7">
    <name type="scientific">Shuttleworthella satelles DSM 14600</name>
    <dbReference type="NCBI Taxonomy" id="626523"/>
    <lineage>
        <taxon>Bacteria</taxon>
        <taxon>Bacillati</taxon>
        <taxon>Bacillota</taxon>
        <taxon>Clostridia</taxon>
        <taxon>Lachnospirales</taxon>
        <taxon>Lachnospiraceae</taxon>
        <taxon>Shuttleworthella</taxon>
    </lineage>
</organism>
<dbReference type="Pfam" id="PF00005">
    <property type="entry name" value="ABC_tran"/>
    <property type="match status" value="1"/>
</dbReference>
<evidence type="ECO:0000256" key="2">
    <source>
        <dbReference type="ARBA" id="ARBA00022448"/>
    </source>
</evidence>
<dbReference type="eggNOG" id="COG1131">
    <property type="taxonomic scope" value="Bacteria"/>
</dbReference>